<organism evidence="11 12">
    <name type="scientific">Aspergillus chevalieri</name>
    <name type="common">Eurotium chevalieri</name>
    <dbReference type="NCBI Taxonomy" id="182096"/>
    <lineage>
        <taxon>Eukaryota</taxon>
        <taxon>Fungi</taxon>
        <taxon>Dikarya</taxon>
        <taxon>Ascomycota</taxon>
        <taxon>Pezizomycotina</taxon>
        <taxon>Eurotiomycetes</taxon>
        <taxon>Eurotiomycetidae</taxon>
        <taxon>Eurotiales</taxon>
        <taxon>Aspergillaceae</taxon>
        <taxon>Aspergillus</taxon>
        <taxon>Aspergillus subgen. Aspergillus</taxon>
    </lineage>
</organism>
<feature type="region of interest" description="Disordered" evidence="10">
    <location>
        <begin position="268"/>
        <end position="295"/>
    </location>
</feature>
<dbReference type="GO" id="GO:0006281">
    <property type="term" value="P:DNA repair"/>
    <property type="evidence" value="ECO:0007669"/>
    <property type="project" value="UniProtKB-UniRule"/>
</dbReference>
<dbReference type="GO" id="GO:0033557">
    <property type="term" value="C:Slx1-Slx4 complex"/>
    <property type="evidence" value="ECO:0007669"/>
    <property type="project" value="UniProtKB-UniRule"/>
</dbReference>
<keyword evidence="3 9" id="KW-0597">Phosphoprotein</keyword>
<keyword evidence="5 9" id="KW-0233">DNA recombination</keyword>
<dbReference type="InterPro" id="IPR018574">
    <property type="entry name" value="Structure-sp_endonuc_su_Slx4"/>
</dbReference>
<feature type="compositionally biased region" description="Polar residues" evidence="10">
    <location>
        <begin position="614"/>
        <end position="626"/>
    </location>
</feature>
<feature type="region of interest" description="Disordered" evidence="10">
    <location>
        <begin position="79"/>
        <end position="207"/>
    </location>
</feature>
<feature type="region of interest" description="Disordered" evidence="10">
    <location>
        <begin position="316"/>
        <end position="397"/>
    </location>
</feature>
<dbReference type="KEGG" id="ache:ACHE_20745S"/>
<evidence type="ECO:0000256" key="2">
    <source>
        <dbReference type="ARBA" id="ARBA00006661"/>
    </source>
</evidence>
<dbReference type="GO" id="GO:0006260">
    <property type="term" value="P:DNA replication"/>
    <property type="evidence" value="ECO:0007669"/>
    <property type="project" value="InterPro"/>
</dbReference>
<feature type="region of interest" description="Disordered" evidence="10">
    <location>
        <begin position="441"/>
        <end position="466"/>
    </location>
</feature>
<feature type="compositionally biased region" description="Basic and acidic residues" evidence="10">
    <location>
        <begin position="87"/>
        <end position="114"/>
    </location>
</feature>
<evidence type="ECO:0000256" key="3">
    <source>
        <dbReference type="ARBA" id="ARBA00022553"/>
    </source>
</evidence>
<keyword evidence="11" id="KW-0378">Hydrolase</keyword>
<sequence>MTLLCLGNALTAPKPPGLLVTMPSAADVVLLSSTPDHKSTCTPQQVSRHSENLTEMSLQFDSPASLPSPSELFWQLHSPANVSPQNTEKDATRKETGNRAADKSASNEKAENRPKRARRRITDELQTVLTHVEPAALRSNENASKKAPKTRTKRPNTNAERKREGSKNKTLTGKVSKAGSADPQQSDANHPSSSKSLSQGGATKGLNDWEASGLQLEEATARRLDWTPAKDTGKQIFDLKGGGDTGGSQASGATQNFSNLLAGYGFTGNVSTQPSTQGNEDGGGPTKRKRIDVRSSNNRISAIYTNILQIMDSRIQAGSKPSAKDRDSVDKESQQKPKKQTKKFTTLTARVTARYAPDYTEDSGNGSLHTTDTRGRTDDENAGRRRKSRAKKKPQESEFIVLSPEVAVKSLEDQDLMFGTCSQLEREDSPTTLRDVQTAISESESYMAPMPKPSTNRTSSGSTISRFTSPRNLWSEASRDLHGALAQAEVLDLVEDSDLSKISPRVDRERYDALQRKTPKVVGQPVNTTHEKEASILNGNSDVLENSSQVSGANADQQSTSVAVESCPQMPQYNAFTEAELSQQVASYGFKAVRGRQNMINLLQKCWESRHGTRATSYGNRQQDVSALTKPPETSKDSKDTDTSNKTSGSKSKSKARSTANPATANDASTKPPARRRQGSSRPPSNPSQKPREGSVSQQQKPPYQQKPSYAVVEEIQDSEDEAIPSPTQLLSRYFTHPKPSSQPLPVSPTPSSTRRAPSNPNAITAILGNPKENDEPDLATQITKAVRAQPNMSSSVGSHKSPSWHEKILMYDPIVLEDFTTWLNTEGLGFVSEDREVGAALVREWCESNGICCCYKNKSW</sequence>
<dbReference type="RefSeq" id="XP_043133809.1">
    <property type="nucleotide sequence ID" value="XM_043285082.1"/>
</dbReference>
<feature type="compositionally biased region" description="Basic and acidic residues" evidence="10">
    <location>
        <begin position="633"/>
        <end position="643"/>
    </location>
</feature>
<keyword evidence="6 9" id="KW-0234">DNA repair</keyword>
<dbReference type="Proteomes" id="UP000637239">
    <property type="component" value="Chromosome 2"/>
</dbReference>
<reference evidence="11" key="2">
    <citation type="submission" date="2021-02" db="EMBL/GenBank/DDBJ databases">
        <title>Aspergillus chevalieri M1 genome sequence.</title>
        <authorList>
            <person name="Kadooka C."/>
            <person name="Mori K."/>
            <person name="Futagami T."/>
        </authorList>
    </citation>
    <scope>NUCLEOTIDE SEQUENCE</scope>
    <source>
        <strain evidence="11">M1</strain>
    </source>
</reference>
<feature type="region of interest" description="Disordered" evidence="10">
    <location>
        <begin position="233"/>
        <end position="254"/>
    </location>
</feature>
<dbReference type="GO" id="GO:0006310">
    <property type="term" value="P:DNA recombination"/>
    <property type="evidence" value="ECO:0007669"/>
    <property type="project" value="UniProtKB-UniRule"/>
</dbReference>
<feature type="compositionally biased region" description="Polar residues" evidence="10">
    <location>
        <begin position="680"/>
        <end position="689"/>
    </location>
</feature>
<comment type="function">
    <text evidence="9">Regulatory subunit of the SLX1-SLX4 structure-specific endonuclease that resolves DNA secondary structures generated during DNA repair and recombination. Has endonuclease activity towards branched DNA substrates, introducing single-strand cuts in duplex DNA close to junctions with ss-DNA.</text>
</comment>
<gene>
    <name evidence="9 11" type="primary">SLX4</name>
    <name evidence="11" type="ORF">ACHE_20745S</name>
</gene>
<comment type="subcellular location">
    <subcellularLocation>
        <location evidence="1 9">Nucleus</location>
    </subcellularLocation>
</comment>
<feature type="compositionally biased region" description="Basic and acidic residues" evidence="10">
    <location>
        <begin position="371"/>
        <end position="383"/>
    </location>
</feature>
<feature type="compositionally biased region" description="Basic and acidic residues" evidence="10">
    <location>
        <begin position="322"/>
        <end position="335"/>
    </location>
</feature>
<evidence type="ECO:0000256" key="6">
    <source>
        <dbReference type="ARBA" id="ARBA00023204"/>
    </source>
</evidence>
<feature type="compositionally biased region" description="Polar residues" evidence="10">
    <location>
        <begin position="182"/>
        <end position="201"/>
    </location>
</feature>
<feature type="compositionally biased region" description="Polar residues" evidence="10">
    <location>
        <begin position="660"/>
        <end position="669"/>
    </location>
</feature>
<name>A0A7R7VIE5_ASPCH</name>
<keyword evidence="11" id="KW-0540">Nuclease</keyword>
<reference evidence="11" key="1">
    <citation type="submission" date="2021-01" db="EMBL/GenBank/DDBJ databases">
        <authorList>
            <consortium name="Aspergillus chevalieri M1 genome sequencing consortium"/>
            <person name="Kazuki M."/>
            <person name="Futagami T."/>
        </authorList>
    </citation>
    <scope>NUCLEOTIDE SEQUENCE</scope>
    <source>
        <strain evidence="11">M1</strain>
    </source>
</reference>
<comment type="subunit">
    <text evidence="9">Forms a heterodimer with SLX1.</text>
</comment>
<keyword evidence="12" id="KW-1185">Reference proteome</keyword>
<protein>
    <recommendedName>
        <fullName evidence="8 9">Structure-specific endonuclease subunit SLX4</fullName>
    </recommendedName>
</protein>
<feature type="region of interest" description="Disordered" evidence="10">
    <location>
        <begin position="733"/>
        <end position="761"/>
    </location>
</feature>
<comment type="PTM">
    <text evidence="9">Phosphorylated in response to DNA damage.</text>
</comment>
<dbReference type="CDD" id="cd22999">
    <property type="entry name" value="SAP_SLX4"/>
    <property type="match status" value="1"/>
</dbReference>
<feature type="compositionally biased region" description="Polar residues" evidence="10">
    <location>
        <begin position="453"/>
        <end position="466"/>
    </location>
</feature>
<evidence type="ECO:0000256" key="9">
    <source>
        <dbReference type="HAMAP-Rule" id="MF_03110"/>
    </source>
</evidence>
<evidence type="ECO:0000313" key="11">
    <source>
        <dbReference type="EMBL" id="BCR85287.1"/>
    </source>
</evidence>
<evidence type="ECO:0000256" key="5">
    <source>
        <dbReference type="ARBA" id="ARBA00023172"/>
    </source>
</evidence>
<dbReference type="Pfam" id="PF09494">
    <property type="entry name" value="Slx4"/>
    <property type="match status" value="1"/>
</dbReference>
<dbReference type="InterPro" id="IPR027784">
    <property type="entry name" value="Slx4_ascomycetes"/>
</dbReference>
<keyword evidence="11" id="KW-0255">Endonuclease</keyword>
<feature type="region of interest" description="Disordered" evidence="10">
    <location>
        <begin position="614"/>
        <end position="709"/>
    </location>
</feature>
<dbReference type="EMBL" id="AP024417">
    <property type="protein sequence ID" value="BCR85287.1"/>
    <property type="molecule type" value="Genomic_DNA"/>
</dbReference>
<proteinExistence type="inferred from homology"/>
<dbReference type="AlphaFoldDB" id="A0A7R7VIE5"/>
<evidence type="ECO:0000256" key="7">
    <source>
        <dbReference type="ARBA" id="ARBA00023242"/>
    </source>
</evidence>
<evidence type="ECO:0000256" key="8">
    <source>
        <dbReference type="ARBA" id="ARBA00029496"/>
    </source>
</evidence>
<feature type="compositionally biased region" description="Low complexity" evidence="10">
    <location>
        <begin position="750"/>
        <end position="761"/>
    </location>
</feature>
<evidence type="ECO:0000256" key="10">
    <source>
        <dbReference type="SAM" id="MobiDB-lite"/>
    </source>
</evidence>
<feature type="compositionally biased region" description="Polar residues" evidence="10">
    <location>
        <begin position="268"/>
        <end position="279"/>
    </location>
</feature>
<dbReference type="HAMAP" id="MF_03110">
    <property type="entry name" value="Endonuc_su_Slx4"/>
    <property type="match status" value="1"/>
</dbReference>
<accession>A0A7R7VIE5</accession>
<dbReference type="GO" id="GO:0017108">
    <property type="term" value="F:5'-flap endonuclease activity"/>
    <property type="evidence" value="ECO:0007669"/>
    <property type="project" value="InterPro"/>
</dbReference>
<evidence type="ECO:0000256" key="1">
    <source>
        <dbReference type="ARBA" id="ARBA00004123"/>
    </source>
</evidence>
<keyword evidence="7 9" id="KW-0539">Nucleus</keyword>
<keyword evidence="4 9" id="KW-0227">DNA damage</keyword>
<evidence type="ECO:0000256" key="4">
    <source>
        <dbReference type="ARBA" id="ARBA00022763"/>
    </source>
</evidence>
<feature type="compositionally biased region" description="Low complexity" evidence="10">
    <location>
        <begin position="697"/>
        <end position="709"/>
    </location>
</feature>
<dbReference type="GeneID" id="66979646"/>
<comment type="similarity">
    <text evidence="2 9">Belongs to the SLX4 family.</text>
</comment>
<evidence type="ECO:0000313" key="12">
    <source>
        <dbReference type="Proteomes" id="UP000637239"/>
    </source>
</evidence>